<dbReference type="InterPro" id="IPR025724">
    <property type="entry name" value="GAG-pre-integrase_dom"/>
</dbReference>
<dbReference type="Pfam" id="PF13976">
    <property type="entry name" value="gag_pre-integrs"/>
    <property type="match status" value="1"/>
</dbReference>
<organism evidence="3">
    <name type="scientific">Tanacetum cinerariifolium</name>
    <name type="common">Dalmatian daisy</name>
    <name type="synonym">Chrysanthemum cinerariifolium</name>
    <dbReference type="NCBI Taxonomy" id="118510"/>
    <lineage>
        <taxon>Eukaryota</taxon>
        <taxon>Viridiplantae</taxon>
        <taxon>Streptophyta</taxon>
        <taxon>Embryophyta</taxon>
        <taxon>Tracheophyta</taxon>
        <taxon>Spermatophyta</taxon>
        <taxon>Magnoliopsida</taxon>
        <taxon>eudicotyledons</taxon>
        <taxon>Gunneridae</taxon>
        <taxon>Pentapetalae</taxon>
        <taxon>asterids</taxon>
        <taxon>campanulids</taxon>
        <taxon>Asterales</taxon>
        <taxon>Asteraceae</taxon>
        <taxon>Asteroideae</taxon>
        <taxon>Anthemideae</taxon>
        <taxon>Anthemidinae</taxon>
        <taxon>Tanacetum</taxon>
    </lineage>
</organism>
<dbReference type="InterPro" id="IPR057670">
    <property type="entry name" value="SH3_retrovirus"/>
</dbReference>
<proteinExistence type="predicted"/>
<dbReference type="GO" id="GO:0003676">
    <property type="term" value="F:nucleic acid binding"/>
    <property type="evidence" value="ECO:0007669"/>
    <property type="project" value="InterPro"/>
</dbReference>
<feature type="region of interest" description="Disordered" evidence="1">
    <location>
        <begin position="742"/>
        <end position="772"/>
    </location>
</feature>
<dbReference type="InterPro" id="IPR000477">
    <property type="entry name" value="RT_dom"/>
</dbReference>
<dbReference type="InterPro" id="IPR053134">
    <property type="entry name" value="RNA-dir_DNA_polymerase"/>
</dbReference>
<dbReference type="SUPFAM" id="SSF56672">
    <property type="entry name" value="DNA/RNA polymerases"/>
    <property type="match status" value="1"/>
</dbReference>
<dbReference type="Pfam" id="PF00078">
    <property type="entry name" value="RVT_1"/>
    <property type="match status" value="1"/>
</dbReference>
<dbReference type="GO" id="GO:0003964">
    <property type="term" value="F:RNA-directed DNA polymerase activity"/>
    <property type="evidence" value="ECO:0007669"/>
    <property type="project" value="UniProtKB-KW"/>
</dbReference>
<evidence type="ECO:0000256" key="1">
    <source>
        <dbReference type="SAM" id="MobiDB-lite"/>
    </source>
</evidence>
<dbReference type="CDD" id="cd00303">
    <property type="entry name" value="retropepsin_like"/>
    <property type="match status" value="1"/>
</dbReference>
<dbReference type="InterPro" id="IPR043128">
    <property type="entry name" value="Rev_trsase/Diguanyl_cyclase"/>
</dbReference>
<dbReference type="InterPro" id="IPR021109">
    <property type="entry name" value="Peptidase_aspartic_dom_sf"/>
</dbReference>
<dbReference type="EMBL" id="BKCJ010046241">
    <property type="protein sequence ID" value="GEW13041.1"/>
    <property type="molecule type" value="Genomic_DNA"/>
</dbReference>
<dbReference type="InterPro" id="IPR012337">
    <property type="entry name" value="RNaseH-like_sf"/>
</dbReference>
<dbReference type="Pfam" id="PF07727">
    <property type="entry name" value="RVT_2"/>
    <property type="match status" value="1"/>
</dbReference>
<name>A0A699GSH7_TANCI</name>
<feature type="compositionally biased region" description="Polar residues" evidence="1">
    <location>
        <begin position="759"/>
        <end position="772"/>
    </location>
</feature>
<dbReference type="InterPro" id="IPR043502">
    <property type="entry name" value="DNA/RNA_pol_sf"/>
</dbReference>
<dbReference type="InterPro" id="IPR036397">
    <property type="entry name" value="RNaseH_sf"/>
</dbReference>
<dbReference type="Gene3D" id="3.30.420.10">
    <property type="entry name" value="Ribonuclease H-like superfamily/Ribonuclease H"/>
    <property type="match status" value="1"/>
</dbReference>
<dbReference type="PROSITE" id="PS50994">
    <property type="entry name" value="INTEGRASE"/>
    <property type="match status" value="1"/>
</dbReference>
<comment type="caution">
    <text evidence="3">The sequence shown here is derived from an EMBL/GenBank/DDBJ whole genome shotgun (WGS) entry which is preliminary data.</text>
</comment>
<gene>
    <name evidence="3" type="ORF">Tci_185017</name>
</gene>
<dbReference type="SUPFAM" id="SSF53098">
    <property type="entry name" value="Ribonuclease H-like"/>
    <property type="match status" value="1"/>
</dbReference>
<dbReference type="InterPro" id="IPR001584">
    <property type="entry name" value="Integrase_cat-core"/>
</dbReference>
<feature type="compositionally biased region" description="Basic and acidic residues" evidence="1">
    <location>
        <begin position="744"/>
        <end position="758"/>
    </location>
</feature>
<sequence length="1669" mass="191984">MEWYRNLRIVLSVEDKLPFLGHPKPAISVPTAGQVLPSDVLNTHTAWVKASKEITSLMLMTRGVNRNYNMHIMGKTMTELHAMLKLHEQTRKDAICHQCGEVGHWRRNYPVYLAVLMEKKKLSQGASTSGIFTIELYTFLSTSWVHDTGCGDHICITTQGLRESKKTEARSLILYVGDGHRAAAKAIGEFHLCLPSGLDDIYEIVLSSFNTNDSSMYVVRNKRAKLKLYSTLLWHCHLGHISKKRIEKLQPDGLLDSTDIKSFEKCVPCISRKMAGKPYSHQVERATDLLGLIHTDVCGPFMSRQVAYYFITFTDDFSRYGYVYLLKHKHEVFETFKVFQKEVEKQLEKSIKSQRFDHEGEYMSQEFLDHLKERGIIAHRTPPYTPQHNGVLERRNRTLLDMVCSMMSQTILPKSFWDYYLESTACILNMVPTKKGYEALVKHDTLTKPNKLEPKSIKCIFVGYLKEMMGYSFYYLPKNKVFVAQNAEFLENSLIAQEASKTLEDLEIIQEEDTHPSLNAMNVEIQFIKDKKIWELVDLPPDGKTVGYKWLFKKKTNMDGAAHTYKARLVAKGFTQTLGIDYKETFSHVADIRVIRIFIAITAFYDYEIWQMDVKTAFLNGYLNEKNITSRFQHNLCKVHWTAVKNILKYLRNTKDIFLVYGGDTKRDLRVSCYTDPGYLTDADDMKPQTGYGFVLNRGDVDWKSTKQIPTIEEPIDMYCDNTEAISIAKDHGVTKDTVIAKITRKEPKPDKNGHENGKSTQEPSGKVNQSQHWDVPNDVIKLMMFSYSLEGTARIWYDKELSNFILTWDDLVNKFVNQFFPPSKTTHLKNEISRFTLRFEETFGEAWERFKEMLRACAHHRFTELAQIDTFYNGLNDNDQDSLNVAAGGNLLIKAVEESCVTCGGAHAPYNYLNTDNNQPSVYVATGTYNQVAPQNRARNYMTPPGFASMQMSQNSNIIPNPKGEMKAITTRSGVAYEGPSIPTPKKDKLFELAKIPLNENCSAMLLKKLLEKLGDPGKFLIPYDFPRMDVCHALADLGASINLMPLSICKTLSLPELTPTQMNLELADRSITRPKGVAEDVFVKVEKFHFPTDFIVVEFKADPRTTRYSSTYDDLSVNRIDIIDVAREEYAEEILGFSNNSSGANPTLTFEPIPSDSSHSLTSFEGSDFILEKIEAYLKDESISPEIDHADFKAKSLLEEPSELELKDLPSHLEYAYLEGVDKLPVIIAKDLKVDEKEALLKVLKSHKRAIACPWVSPIHYVPKKGEITVVENENNELIPTRLVTTWRFCIDYRKLNDSTRKDHFPLPFMGQMLERLAGNEFYCFLDRFFGYFQILINLLDQEKTTFTCPCRTFAYRRMPFGLCNAPGTFQRCMMVIFYDMIEKTMEVFMDDFSVFGDSFSSRLSHLDTMLHRCEDTNLVLNWEKCHFMVKKGIVLGHKISKNRLEFDRAKVDVIVKLPHPTTVKGVRSFLGHAGFYRIFIQDFSKIARPMTHLLEKETPFDIIIRDKKGSENLAADHLSRLDIIIRDKKKFFKDVKHYFWDDPYLFQICDHQKLQLNELRDQAYKNYLIYKEKMKKLHDFKIKNHIFNVGDRVLLFSSHLKIFSGKLKTRWSGPFTITNVFPYGTIELSQPDGPNFKVNGHRVKHYFGGDVPQLVVPDLLTFPTDK</sequence>
<dbReference type="PANTHER" id="PTHR24559">
    <property type="entry name" value="TRANSPOSON TY3-I GAG-POL POLYPROTEIN"/>
    <property type="match status" value="1"/>
</dbReference>
<evidence type="ECO:0000313" key="3">
    <source>
        <dbReference type="EMBL" id="GEW13041.1"/>
    </source>
</evidence>
<accession>A0A699GSH7</accession>
<evidence type="ECO:0000259" key="2">
    <source>
        <dbReference type="PROSITE" id="PS50994"/>
    </source>
</evidence>
<keyword evidence="3" id="KW-0548">Nucleotidyltransferase</keyword>
<keyword evidence="3" id="KW-0808">Transferase</keyword>
<dbReference type="Pfam" id="PF25597">
    <property type="entry name" value="SH3_retrovirus"/>
    <property type="match status" value="1"/>
</dbReference>
<dbReference type="Pfam" id="PF03732">
    <property type="entry name" value="Retrotrans_gag"/>
    <property type="match status" value="1"/>
</dbReference>
<dbReference type="InterPro" id="IPR013103">
    <property type="entry name" value="RVT_2"/>
</dbReference>
<dbReference type="CDD" id="cd01647">
    <property type="entry name" value="RT_LTR"/>
    <property type="match status" value="1"/>
</dbReference>
<dbReference type="Gene3D" id="3.10.10.10">
    <property type="entry name" value="HIV Type 1 Reverse Transcriptase, subunit A, domain 1"/>
    <property type="match status" value="1"/>
</dbReference>
<dbReference type="PANTHER" id="PTHR24559:SF444">
    <property type="entry name" value="REVERSE TRANSCRIPTASE DOMAIN-CONTAINING PROTEIN"/>
    <property type="match status" value="1"/>
</dbReference>
<dbReference type="GO" id="GO:0015074">
    <property type="term" value="P:DNA integration"/>
    <property type="evidence" value="ECO:0007669"/>
    <property type="project" value="InterPro"/>
</dbReference>
<protein>
    <submittedName>
        <fullName evidence="3">Reverse transcriptase domain-containing protein</fullName>
    </submittedName>
</protein>
<dbReference type="Gene3D" id="2.40.70.10">
    <property type="entry name" value="Acid Proteases"/>
    <property type="match status" value="1"/>
</dbReference>
<dbReference type="InterPro" id="IPR005162">
    <property type="entry name" value="Retrotrans_gag_dom"/>
</dbReference>
<reference evidence="3" key="1">
    <citation type="journal article" date="2019" name="Sci. Rep.">
        <title>Draft genome of Tanacetum cinerariifolium, the natural source of mosquito coil.</title>
        <authorList>
            <person name="Yamashiro T."/>
            <person name="Shiraishi A."/>
            <person name="Satake H."/>
            <person name="Nakayama K."/>
        </authorList>
    </citation>
    <scope>NUCLEOTIDE SEQUENCE</scope>
</reference>
<dbReference type="Gene3D" id="3.30.70.270">
    <property type="match status" value="2"/>
</dbReference>
<feature type="domain" description="Integrase catalytic" evidence="2">
    <location>
        <begin position="274"/>
        <end position="450"/>
    </location>
</feature>
<keyword evidence="3" id="KW-0695">RNA-directed DNA polymerase</keyword>